<evidence type="ECO:0000256" key="12">
    <source>
        <dbReference type="ARBA" id="ARBA00031533"/>
    </source>
</evidence>
<feature type="domain" description="Aminopeptidase N-like N-terminal" evidence="15">
    <location>
        <begin position="83"/>
        <end position="261"/>
    </location>
</feature>
<dbReference type="InterPro" id="IPR027268">
    <property type="entry name" value="Peptidase_M4/M1_CTD_sf"/>
</dbReference>
<keyword evidence="9" id="KW-0862">Zinc</keyword>
<keyword evidence="7" id="KW-0479">Metal-binding</keyword>
<dbReference type="RefSeq" id="WP_250826968.1">
    <property type="nucleotide sequence ID" value="NZ_JAMOIL010000009.1"/>
</dbReference>
<dbReference type="InterPro" id="IPR050344">
    <property type="entry name" value="Peptidase_M1_aminopeptidases"/>
</dbReference>
<dbReference type="CDD" id="cd09603">
    <property type="entry name" value="M1_APN_like"/>
    <property type="match status" value="1"/>
</dbReference>
<evidence type="ECO:0000259" key="15">
    <source>
        <dbReference type="Pfam" id="PF17900"/>
    </source>
</evidence>
<dbReference type="InterPro" id="IPR014782">
    <property type="entry name" value="Peptidase_M1_dom"/>
</dbReference>
<evidence type="ECO:0000259" key="14">
    <source>
        <dbReference type="Pfam" id="PF01433"/>
    </source>
</evidence>
<feature type="chain" id="PRO_5040726680" description="Aminopeptidase N" evidence="13">
    <location>
        <begin position="27"/>
        <end position="495"/>
    </location>
</feature>
<feature type="signal peptide" evidence="13">
    <location>
        <begin position="1"/>
        <end position="26"/>
    </location>
</feature>
<evidence type="ECO:0000256" key="2">
    <source>
        <dbReference type="ARBA" id="ARBA00001947"/>
    </source>
</evidence>
<comment type="similarity">
    <text evidence="3">Belongs to the peptidase M1 family.</text>
</comment>
<dbReference type="GO" id="GO:0008237">
    <property type="term" value="F:metallopeptidase activity"/>
    <property type="evidence" value="ECO:0007669"/>
    <property type="project" value="UniProtKB-KW"/>
</dbReference>
<dbReference type="Gene3D" id="2.60.40.1730">
    <property type="entry name" value="tricorn interacting facor f3 domain"/>
    <property type="match status" value="1"/>
</dbReference>
<dbReference type="EC" id="3.4.11.2" evidence="4"/>
<comment type="caution">
    <text evidence="16">The sequence shown here is derived from an EMBL/GenBank/DDBJ whole genome shotgun (WGS) entry which is preliminary data.</text>
</comment>
<keyword evidence="8" id="KW-0378">Hydrolase</keyword>
<dbReference type="Pfam" id="PF17900">
    <property type="entry name" value="Peptidase_M1_N"/>
    <property type="match status" value="1"/>
</dbReference>
<keyword evidence="13" id="KW-0732">Signal</keyword>
<dbReference type="GO" id="GO:0016285">
    <property type="term" value="F:alanyl aminopeptidase activity"/>
    <property type="evidence" value="ECO:0007669"/>
    <property type="project" value="UniProtKB-EC"/>
</dbReference>
<comment type="catalytic activity">
    <reaction evidence="1">
        <text>Release of an N-terminal amino acid, Xaa-|-Yaa- from a peptide, amide or arylamide. Xaa is preferably Ala, but may be most amino acids including Pro (slow action). When a terminal hydrophobic residue is followed by a prolyl residue, the two may be released as an intact Xaa-Pro dipeptide.</text>
        <dbReference type="EC" id="3.4.11.2"/>
    </reaction>
</comment>
<evidence type="ECO:0000256" key="4">
    <source>
        <dbReference type="ARBA" id="ARBA00012564"/>
    </source>
</evidence>
<dbReference type="Proteomes" id="UP001139485">
    <property type="component" value="Unassembled WGS sequence"/>
</dbReference>
<dbReference type="SUPFAM" id="SSF63737">
    <property type="entry name" value="Leukotriene A4 hydrolase N-terminal domain"/>
    <property type="match status" value="1"/>
</dbReference>
<evidence type="ECO:0000256" key="3">
    <source>
        <dbReference type="ARBA" id="ARBA00010136"/>
    </source>
</evidence>
<sequence>MRRLLVAGSALALLPLAACSPTPGGADDGVRLLGETGTVRVAGAVGDGGDLPDADDPAYDAALSTPRTDPVYPVVGDPGLDALHYDLDLGWDPDARLLTGHETLVLRATGDADRLVLDLSDALTVTAAALDGTQLPEDAVQHADDDLVLAVDVVADQRYVLELDYEGTPLPVAAPTTRSDFSTNGWTTGEDGSTWTMQEPYGALTWYAVDDQPADKAFYDISVAVPDGWTSVANGTVADDVVDAGVRTTDWHLDAPAASYLVTVATGDHVRTDLSAGDVPVTTWVPTSSSRGVAVAAAPGALRWVEGRLGRYPFESLGVLVVGSESGMETQTMLTLGDTEYATSPAVLVHEIVHQWYGDLVTPTDWRDLWMNEGMAMYLQAIFQAENSDYTLEQLMAYWYDQDAALRRSYGPPAEARPESFGESNVYLSPAVMWHLLRGRIGDETFWRLVRAWPRTHADGNAGTDAMVRWWSRRSGVPTSFFDAWLRGERTPPYA</sequence>
<evidence type="ECO:0000256" key="8">
    <source>
        <dbReference type="ARBA" id="ARBA00022801"/>
    </source>
</evidence>
<dbReference type="GO" id="GO:0008270">
    <property type="term" value="F:zinc ion binding"/>
    <property type="evidence" value="ECO:0007669"/>
    <property type="project" value="InterPro"/>
</dbReference>
<name>A0A9X2D6N8_9ACTN</name>
<proteinExistence type="inferred from homology"/>
<dbReference type="PRINTS" id="PR00756">
    <property type="entry name" value="ALADIPTASE"/>
</dbReference>
<keyword evidence="10" id="KW-0482">Metalloprotease</keyword>
<evidence type="ECO:0000256" key="6">
    <source>
        <dbReference type="ARBA" id="ARBA00022670"/>
    </source>
</evidence>
<dbReference type="EMBL" id="JAMOIL010000009">
    <property type="protein sequence ID" value="MCM0620306.1"/>
    <property type="molecule type" value="Genomic_DNA"/>
</dbReference>
<evidence type="ECO:0000256" key="1">
    <source>
        <dbReference type="ARBA" id="ARBA00000098"/>
    </source>
</evidence>
<feature type="domain" description="Peptidase M1 membrane alanine aminopeptidase" evidence="14">
    <location>
        <begin position="343"/>
        <end position="476"/>
    </location>
</feature>
<dbReference type="Pfam" id="PF01433">
    <property type="entry name" value="Peptidase_M1"/>
    <property type="match status" value="1"/>
</dbReference>
<dbReference type="SUPFAM" id="SSF55486">
    <property type="entry name" value="Metalloproteases ('zincins'), catalytic domain"/>
    <property type="match status" value="1"/>
</dbReference>
<evidence type="ECO:0000256" key="11">
    <source>
        <dbReference type="ARBA" id="ARBA00029811"/>
    </source>
</evidence>
<evidence type="ECO:0000256" key="9">
    <source>
        <dbReference type="ARBA" id="ARBA00022833"/>
    </source>
</evidence>
<reference evidence="16" key="1">
    <citation type="submission" date="2022-05" db="EMBL/GenBank/DDBJ databases">
        <authorList>
            <person name="Tuo L."/>
        </authorList>
    </citation>
    <scope>NUCLEOTIDE SEQUENCE</scope>
    <source>
        <strain evidence="16">BSK12Z-4</strain>
    </source>
</reference>
<evidence type="ECO:0000313" key="16">
    <source>
        <dbReference type="EMBL" id="MCM0620306.1"/>
    </source>
</evidence>
<evidence type="ECO:0000256" key="7">
    <source>
        <dbReference type="ARBA" id="ARBA00022723"/>
    </source>
</evidence>
<dbReference type="InterPro" id="IPR045357">
    <property type="entry name" value="Aminopeptidase_N-like_N"/>
</dbReference>
<evidence type="ECO:0000313" key="17">
    <source>
        <dbReference type="Proteomes" id="UP001139485"/>
    </source>
</evidence>
<dbReference type="InterPro" id="IPR001930">
    <property type="entry name" value="Peptidase_M1"/>
</dbReference>
<dbReference type="Gene3D" id="1.10.390.10">
    <property type="entry name" value="Neutral Protease Domain 2"/>
    <property type="match status" value="1"/>
</dbReference>
<dbReference type="GO" id="GO:0006508">
    <property type="term" value="P:proteolysis"/>
    <property type="evidence" value="ECO:0007669"/>
    <property type="project" value="UniProtKB-KW"/>
</dbReference>
<dbReference type="PANTHER" id="PTHR11533">
    <property type="entry name" value="PROTEASE M1 ZINC METALLOPROTEASE"/>
    <property type="match status" value="1"/>
</dbReference>
<dbReference type="InterPro" id="IPR042097">
    <property type="entry name" value="Aminopeptidase_N-like_N_sf"/>
</dbReference>
<gene>
    <name evidence="16" type="ORF">M8330_08350</name>
</gene>
<keyword evidence="6" id="KW-0645">Protease</keyword>
<comment type="cofactor">
    <cofactor evidence="2">
        <name>Zn(2+)</name>
        <dbReference type="ChEBI" id="CHEBI:29105"/>
    </cofactor>
</comment>
<evidence type="ECO:0000256" key="10">
    <source>
        <dbReference type="ARBA" id="ARBA00023049"/>
    </source>
</evidence>
<evidence type="ECO:0000256" key="13">
    <source>
        <dbReference type="SAM" id="SignalP"/>
    </source>
</evidence>
<keyword evidence="17" id="KW-1185">Reference proteome</keyword>
<evidence type="ECO:0000256" key="5">
    <source>
        <dbReference type="ARBA" id="ARBA00015611"/>
    </source>
</evidence>
<organism evidence="16 17">
    <name type="scientific">Nocardioides bruguierae</name>
    <dbReference type="NCBI Taxonomy" id="2945102"/>
    <lineage>
        <taxon>Bacteria</taxon>
        <taxon>Bacillati</taxon>
        <taxon>Actinomycetota</taxon>
        <taxon>Actinomycetes</taxon>
        <taxon>Propionibacteriales</taxon>
        <taxon>Nocardioidaceae</taxon>
        <taxon>Nocardioides</taxon>
    </lineage>
</organism>
<protein>
    <recommendedName>
        <fullName evidence="5">Aminopeptidase N</fullName>
        <ecNumber evidence="4">3.4.11.2</ecNumber>
    </recommendedName>
    <alternativeName>
        <fullName evidence="11">Alanine aminopeptidase</fullName>
    </alternativeName>
    <alternativeName>
        <fullName evidence="12">Lysyl aminopeptidase</fullName>
    </alternativeName>
</protein>
<dbReference type="AlphaFoldDB" id="A0A9X2D6N8"/>
<accession>A0A9X2D6N8</accession>